<keyword evidence="5" id="KW-0133">Cell shape</keyword>
<proteinExistence type="inferred from homology"/>
<dbReference type="Proteomes" id="UP000635828">
    <property type="component" value="Unassembled WGS sequence"/>
</dbReference>
<comment type="similarity">
    <text evidence="2">Belongs to the MreD family.</text>
</comment>
<evidence type="ECO:0000256" key="6">
    <source>
        <dbReference type="ARBA" id="ARBA00022989"/>
    </source>
</evidence>
<feature type="transmembrane region" description="Helical" evidence="8">
    <location>
        <begin position="7"/>
        <end position="27"/>
    </location>
</feature>
<organism evidence="9 10">
    <name type="scientific">Anaerostipes hominis</name>
    <name type="common">ex Liu et al. 2021</name>
    <dbReference type="NCBI Taxonomy" id="2763018"/>
    <lineage>
        <taxon>Bacteria</taxon>
        <taxon>Bacillati</taxon>
        <taxon>Bacillota</taxon>
        <taxon>Clostridia</taxon>
        <taxon>Lachnospirales</taxon>
        <taxon>Lachnospiraceae</taxon>
        <taxon>Anaerostipes</taxon>
    </lineage>
</organism>
<feature type="transmembrane region" description="Helical" evidence="8">
    <location>
        <begin position="142"/>
        <end position="163"/>
    </location>
</feature>
<name>A0ABR7FP24_9FIRM</name>
<evidence type="ECO:0000256" key="8">
    <source>
        <dbReference type="SAM" id="Phobius"/>
    </source>
</evidence>
<evidence type="ECO:0000256" key="5">
    <source>
        <dbReference type="ARBA" id="ARBA00022960"/>
    </source>
</evidence>
<keyword evidence="7 8" id="KW-0472">Membrane</keyword>
<accession>A0ABR7FP24</accession>
<gene>
    <name evidence="9" type="primary">mreD</name>
    <name evidence="9" type="ORF">H8S22_04880</name>
</gene>
<dbReference type="EMBL" id="JACOOS010000004">
    <property type="protein sequence ID" value="MBC5676964.1"/>
    <property type="molecule type" value="Genomic_DNA"/>
</dbReference>
<sequence length="172" mass="19673">MMRLKRTLFYILSVIFCFLLQTSVFQFLKLADVMPNVLLILTVTLGLIRGKKAGIGIGFSCGLLIDIFFGDVLGQYALLYLLIGYINGCFNSFFYEDDVLLPFGLLVINTLAYSFAIFFFFFALRGRFAFFSYLKDIMIPEAVYTGLIALPLYKLLLFIDVRISDSEKRSMF</sequence>
<keyword evidence="6 8" id="KW-1133">Transmembrane helix</keyword>
<evidence type="ECO:0000256" key="4">
    <source>
        <dbReference type="ARBA" id="ARBA00022692"/>
    </source>
</evidence>
<dbReference type="InterPro" id="IPR007227">
    <property type="entry name" value="Cell_shape_determining_MreD"/>
</dbReference>
<evidence type="ECO:0000313" key="10">
    <source>
        <dbReference type="Proteomes" id="UP000635828"/>
    </source>
</evidence>
<reference evidence="9 10" key="1">
    <citation type="submission" date="2020-08" db="EMBL/GenBank/DDBJ databases">
        <title>Genome public.</title>
        <authorList>
            <person name="Liu C."/>
            <person name="Sun Q."/>
        </authorList>
    </citation>
    <scope>NUCLEOTIDE SEQUENCE [LARGE SCALE GENOMIC DNA]</scope>
    <source>
        <strain evidence="9 10">NSJ-7</strain>
    </source>
</reference>
<comment type="subcellular location">
    <subcellularLocation>
        <location evidence="1">Cell membrane</location>
        <topology evidence="1">Multi-pass membrane protein</topology>
    </subcellularLocation>
</comment>
<keyword evidence="4 8" id="KW-0812">Transmembrane</keyword>
<evidence type="ECO:0000256" key="1">
    <source>
        <dbReference type="ARBA" id="ARBA00004651"/>
    </source>
</evidence>
<evidence type="ECO:0000313" key="9">
    <source>
        <dbReference type="EMBL" id="MBC5676964.1"/>
    </source>
</evidence>
<evidence type="ECO:0000256" key="3">
    <source>
        <dbReference type="ARBA" id="ARBA00022475"/>
    </source>
</evidence>
<comment type="caution">
    <text evidence="9">The sequence shown here is derived from an EMBL/GenBank/DDBJ whole genome shotgun (WGS) entry which is preliminary data.</text>
</comment>
<feature type="transmembrane region" description="Helical" evidence="8">
    <location>
        <begin position="99"/>
        <end position="122"/>
    </location>
</feature>
<protein>
    <submittedName>
        <fullName evidence="9">Rod shape-determining protein MreD</fullName>
    </submittedName>
</protein>
<dbReference type="Pfam" id="PF04093">
    <property type="entry name" value="MreD"/>
    <property type="match status" value="1"/>
</dbReference>
<evidence type="ECO:0000256" key="7">
    <source>
        <dbReference type="ARBA" id="ARBA00023136"/>
    </source>
</evidence>
<keyword evidence="3" id="KW-1003">Cell membrane</keyword>
<dbReference type="InterPro" id="IPR017225">
    <property type="entry name" value="Cell_shape_determin_MreD_prd"/>
</dbReference>
<dbReference type="NCBIfam" id="TIGR03426">
    <property type="entry name" value="shape_MreD"/>
    <property type="match status" value="1"/>
</dbReference>
<dbReference type="RefSeq" id="WP_006565826.1">
    <property type="nucleotide sequence ID" value="NZ_JACOOS010000004.1"/>
</dbReference>
<dbReference type="PIRSF" id="PIRSF037497">
    <property type="entry name" value="MreD_Clostridium/Treponema_prd"/>
    <property type="match status" value="1"/>
</dbReference>
<feature type="transmembrane region" description="Helical" evidence="8">
    <location>
        <begin position="62"/>
        <end position="87"/>
    </location>
</feature>
<keyword evidence="10" id="KW-1185">Reference proteome</keyword>
<evidence type="ECO:0000256" key="2">
    <source>
        <dbReference type="ARBA" id="ARBA00007776"/>
    </source>
</evidence>